<keyword evidence="6" id="KW-1185">Reference proteome</keyword>
<dbReference type="CDD" id="cd03408">
    <property type="entry name" value="SPFH_like_u1"/>
    <property type="match status" value="1"/>
</dbReference>
<dbReference type="Proteomes" id="UP000297872">
    <property type="component" value="Unassembled WGS sequence"/>
</dbReference>
<feature type="domain" description="RanBP2-type" evidence="4">
    <location>
        <begin position="354"/>
        <end position="378"/>
    </location>
</feature>
<sequence>MAFIDCASWKPQNQNGEFVFAYRYPETNLSTFTQLIVAESQEAFLFSKGQMMDKFGPGKHTLNSENIPLLRRLYGLPFGGNNPFTAEVWIVNKLYPANLSWNVNSMAVHDADYNTLLPLKAEGQYGLFVSDAAKFLIKMVGTKEVFTESDMLSQAYGEFASKSKSAIIQFMNNQRVGFKSISAYLSNLSDYIKQFLLPFWEEYGLSLTKFYVNDISIDTSTPEGKKIADAIASQASMSITGHSWQQEQMFDMANNAVNQMGNLSGGNGLIAGIMAMNMMGNGGMGGGIGAGMMQTHNNQPTFSGNQGGMGGMQGGMGGMQPNAQQGGGVKEIYCANCSKKHLTTERFCPHCGSEYNPCPKCGADNPKNARRCVSCGTPLQQATMGGATCNSCGAQLTPGAAFCPHCGAPQTVRPSGNLCPRCGADIPPTSRFCPKCGQKI</sequence>
<keyword evidence="1" id="KW-0479">Metal-binding</keyword>
<dbReference type="InterPro" id="IPR001876">
    <property type="entry name" value="Znf_RanBP2"/>
</dbReference>
<organism evidence="5 6">
    <name type="scientific">Segatella hominis</name>
    <dbReference type="NCBI Taxonomy" id="2518605"/>
    <lineage>
        <taxon>Bacteria</taxon>
        <taxon>Pseudomonadati</taxon>
        <taxon>Bacteroidota</taxon>
        <taxon>Bacteroidia</taxon>
        <taxon>Bacteroidales</taxon>
        <taxon>Prevotellaceae</taxon>
        <taxon>Segatella</taxon>
    </lineage>
</organism>
<protein>
    <submittedName>
        <fullName evidence="5">SPFH domain-containing protein</fullName>
    </submittedName>
</protein>
<dbReference type="InterPro" id="IPR025874">
    <property type="entry name" value="DZR"/>
</dbReference>
<dbReference type="AlphaFoldDB" id="A0A4Y8VAF7"/>
<dbReference type="SMART" id="SM00547">
    <property type="entry name" value="ZnF_RBZ"/>
    <property type="match status" value="3"/>
</dbReference>
<feature type="domain" description="RanBP2-type" evidence="4">
    <location>
        <begin position="415"/>
        <end position="439"/>
    </location>
</feature>
<dbReference type="RefSeq" id="WP_134843989.1">
    <property type="nucleotide sequence ID" value="NZ_SGVY01000034.1"/>
</dbReference>
<keyword evidence="2" id="KW-0863">Zinc-finger</keyword>
<dbReference type="PANTHER" id="PTHR37826">
    <property type="entry name" value="FLOTILLIN BAND_7_5 DOMAIN PROTEIN"/>
    <property type="match status" value="1"/>
</dbReference>
<dbReference type="EMBL" id="SGVY01000034">
    <property type="protein sequence ID" value="TFH78076.1"/>
    <property type="molecule type" value="Genomic_DNA"/>
</dbReference>
<keyword evidence="3" id="KW-0862">Zinc</keyword>
<dbReference type="InterPro" id="IPR033880">
    <property type="entry name" value="SPFH_YdjI"/>
</dbReference>
<dbReference type="GeneID" id="302995981"/>
<evidence type="ECO:0000313" key="5">
    <source>
        <dbReference type="EMBL" id="TFH78076.1"/>
    </source>
</evidence>
<evidence type="ECO:0000256" key="2">
    <source>
        <dbReference type="ARBA" id="ARBA00022771"/>
    </source>
</evidence>
<evidence type="ECO:0000256" key="1">
    <source>
        <dbReference type="ARBA" id="ARBA00022723"/>
    </source>
</evidence>
<dbReference type="GO" id="GO:0008270">
    <property type="term" value="F:zinc ion binding"/>
    <property type="evidence" value="ECO:0007669"/>
    <property type="project" value="UniProtKB-KW"/>
</dbReference>
<dbReference type="Pfam" id="PF12773">
    <property type="entry name" value="DZR"/>
    <property type="match status" value="2"/>
</dbReference>
<dbReference type="PANTHER" id="PTHR37826:SF2">
    <property type="entry name" value="ZINC-RIBBON DOMAIN-CONTAINING PROTEIN"/>
    <property type="match status" value="1"/>
</dbReference>
<name>A0A4Y8VAF7_9BACT</name>
<dbReference type="Pfam" id="PF13421">
    <property type="entry name" value="Band_7_1"/>
    <property type="match status" value="1"/>
</dbReference>
<comment type="caution">
    <text evidence="5">The sequence shown here is derived from an EMBL/GenBank/DDBJ whole genome shotgun (WGS) entry which is preliminary data.</text>
</comment>
<evidence type="ECO:0000313" key="6">
    <source>
        <dbReference type="Proteomes" id="UP000297872"/>
    </source>
</evidence>
<evidence type="ECO:0000256" key="3">
    <source>
        <dbReference type="ARBA" id="ARBA00022833"/>
    </source>
</evidence>
<dbReference type="OrthoDB" id="9764015at2"/>
<gene>
    <name evidence="5" type="ORF">EXN75_11905</name>
</gene>
<reference evidence="5 6" key="1">
    <citation type="submission" date="2019-02" db="EMBL/GenBank/DDBJ databases">
        <title>Draft Genome Sequence of the Prevotella sp. BCRC 81118, Isolated from Human Feces.</title>
        <authorList>
            <person name="Huang C.-H."/>
        </authorList>
    </citation>
    <scope>NUCLEOTIDE SEQUENCE [LARGE SCALE GENOMIC DNA]</scope>
    <source>
        <strain evidence="5 6">BCRC 81118</strain>
    </source>
</reference>
<accession>A0A4Y8VAF7</accession>
<feature type="domain" description="RanBP2-type" evidence="4">
    <location>
        <begin position="385"/>
        <end position="409"/>
    </location>
</feature>
<evidence type="ECO:0000259" key="4">
    <source>
        <dbReference type="SMART" id="SM00547"/>
    </source>
</evidence>
<proteinExistence type="predicted"/>